<proteinExistence type="predicted"/>
<evidence type="ECO:0000313" key="3">
    <source>
        <dbReference type="Proteomes" id="UP000287168"/>
    </source>
</evidence>
<sequence length="66" mass="6834">MAKKKTTEAGAAPTHPSQQETAPPTVRVRLLVSRAGTGFSQNRGDEIEVSASEAESIVAAGQAEVI</sequence>
<gene>
    <name evidence="2" type="ORF">EP867_17590</name>
</gene>
<keyword evidence="3" id="KW-1185">Reference proteome</keyword>
<dbReference type="EMBL" id="SBLC01000052">
    <property type="protein sequence ID" value="RWY37131.1"/>
    <property type="molecule type" value="Genomic_DNA"/>
</dbReference>
<dbReference type="Proteomes" id="UP000287168">
    <property type="component" value="Unassembled WGS sequence"/>
</dbReference>
<evidence type="ECO:0000256" key="1">
    <source>
        <dbReference type="SAM" id="MobiDB-lite"/>
    </source>
</evidence>
<dbReference type="RefSeq" id="WP_128490770.1">
    <property type="nucleotide sequence ID" value="NZ_JBHLXB010000169.1"/>
</dbReference>
<dbReference type="AlphaFoldDB" id="A0A451GGZ6"/>
<reference evidence="2 3" key="1">
    <citation type="journal article" date="2015" name="Int. J. Syst. Evol. Microbiol.">
        <title>Gemmobacter intermedius sp. nov., isolated from a white stork (Ciconia ciconia).</title>
        <authorList>
            <person name="Kampfer P."/>
            <person name="Jerzak L."/>
            <person name="Wilharm G."/>
            <person name="Golke J."/>
            <person name="Busse H.J."/>
            <person name="Glaeser S.P."/>
        </authorList>
    </citation>
    <scope>NUCLEOTIDE SEQUENCE [LARGE SCALE GENOMIC DNA]</scope>
    <source>
        <strain evidence="2 3">119/4</strain>
    </source>
</reference>
<feature type="region of interest" description="Disordered" evidence="1">
    <location>
        <begin position="1"/>
        <end position="25"/>
    </location>
</feature>
<accession>A0A451GGZ6</accession>
<evidence type="ECO:0000313" key="2">
    <source>
        <dbReference type="EMBL" id="RWY37131.1"/>
    </source>
</evidence>
<name>A0A451GGZ6_9RHOB</name>
<protein>
    <submittedName>
        <fullName evidence="2">Uncharacterized protein</fullName>
    </submittedName>
</protein>
<comment type="caution">
    <text evidence="2">The sequence shown here is derived from an EMBL/GenBank/DDBJ whole genome shotgun (WGS) entry which is preliminary data.</text>
</comment>
<organism evidence="2 3">
    <name type="scientific">Falsigemmobacter intermedius</name>
    <dbReference type="NCBI Taxonomy" id="1553448"/>
    <lineage>
        <taxon>Bacteria</taxon>
        <taxon>Pseudomonadati</taxon>
        <taxon>Pseudomonadota</taxon>
        <taxon>Alphaproteobacteria</taxon>
        <taxon>Rhodobacterales</taxon>
        <taxon>Paracoccaceae</taxon>
        <taxon>Falsigemmobacter</taxon>
    </lineage>
</organism>